<proteinExistence type="predicted"/>
<dbReference type="Proteomes" id="UP000244956">
    <property type="component" value="Unassembled WGS sequence"/>
</dbReference>
<evidence type="ECO:0000259" key="2">
    <source>
        <dbReference type="Pfam" id="PF13391"/>
    </source>
</evidence>
<evidence type="ECO:0000313" key="4">
    <source>
        <dbReference type="Proteomes" id="UP000244956"/>
    </source>
</evidence>
<reference evidence="3 4" key="1">
    <citation type="submission" date="2018-05" db="EMBL/GenBank/DDBJ databases">
        <title>Marinilabilia rubrum sp. nov., isolated from saltern sediment.</title>
        <authorList>
            <person name="Zhang R."/>
        </authorList>
    </citation>
    <scope>NUCLEOTIDE SEQUENCE [LARGE SCALE GENOMIC DNA]</scope>
    <source>
        <strain evidence="3 4">WTE16</strain>
    </source>
</reference>
<protein>
    <submittedName>
        <fullName evidence="3">Uncharacterized protein</fullName>
    </submittedName>
</protein>
<feature type="domain" description="HNH nuclease" evidence="2">
    <location>
        <begin position="239"/>
        <end position="291"/>
    </location>
</feature>
<sequence length="339" mass="39745">MQTTMTLGKFNYGNELEFNHNKKLSMNIYEELKLGNRYSKTDLANKLDQESLKTSREGLYHSKNDNSTLFFVTLKKQGKEDRLHYNDFFEGEFFHWDSQTTQHINSPKIQEIVNGERTVHLFTRIEEKIKGKTQPYVYCGRLQYEQYEEGTSNPVHIVFRSLDYEDNTLNEDLREIYLWKPNKVGKSTQSRIDKSKVVSEERKRNYSKPDETARKGLITSRVGQGYYRQQIIEKWGGVCPVTKCDILEILIASHIVPWNESSDEERLDPENGILLAPHIDALFDKHLISFEDDGTIVISNKIQKHNYEALNISHDLKLGVSENMKGYLKRHRQKMQEKE</sequence>
<name>A0A2U2B6S5_9BACT</name>
<evidence type="ECO:0000313" key="3">
    <source>
        <dbReference type="EMBL" id="PWD98781.1"/>
    </source>
</evidence>
<gene>
    <name evidence="3" type="ORF">DDZ16_13665</name>
</gene>
<dbReference type="Pfam" id="PF11907">
    <property type="entry name" value="DUF3427"/>
    <property type="match status" value="1"/>
</dbReference>
<dbReference type="AlphaFoldDB" id="A0A2U2B6S5"/>
<accession>A0A2U2B6S5</accession>
<dbReference type="RefSeq" id="WP_109265043.1">
    <property type="nucleotide sequence ID" value="NZ_QEWP01000011.1"/>
</dbReference>
<dbReference type="InterPro" id="IPR003615">
    <property type="entry name" value="HNH_nuc"/>
</dbReference>
<keyword evidence="4" id="KW-1185">Reference proteome</keyword>
<evidence type="ECO:0000259" key="1">
    <source>
        <dbReference type="Pfam" id="PF11907"/>
    </source>
</evidence>
<comment type="caution">
    <text evidence="3">The sequence shown here is derived from an EMBL/GenBank/DDBJ whole genome shotgun (WGS) entry which is preliminary data.</text>
</comment>
<dbReference type="InterPro" id="IPR021835">
    <property type="entry name" value="DUF3427"/>
</dbReference>
<dbReference type="Pfam" id="PF13391">
    <property type="entry name" value="HNH_2"/>
    <property type="match status" value="1"/>
</dbReference>
<feature type="domain" description="DUF3427" evidence="1">
    <location>
        <begin position="32"/>
        <end position="149"/>
    </location>
</feature>
<organism evidence="3 4">
    <name type="scientific">Marinilabilia rubra</name>
    <dbReference type="NCBI Taxonomy" id="2162893"/>
    <lineage>
        <taxon>Bacteria</taxon>
        <taxon>Pseudomonadati</taxon>
        <taxon>Bacteroidota</taxon>
        <taxon>Bacteroidia</taxon>
        <taxon>Marinilabiliales</taxon>
        <taxon>Marinilabiliaceae</taxon>
        <taxon>Marinilabilia</taxon>
    </lineage>
</organism>
<dbReference type="EMBL" id="QEWP01000011">
    <property type="protein sequence ID" value="PWD98781.1"/>
    <property type="molecule type" value="Genomic_DNA"/>
</dbReference>